<dbReference type="SUPFAM" id="SSF63829">
    <property type="entry name" value="Calcium-dependent phosphotriesterase"/>
    <property type="match status" value="1"/>
</dbReference>
<dbReference type="Gene3D" id="2.120.10.30">
    <property type="entry name" value="TolB, C-terminal domain"/>
    <property type="match status" value="2"/>
</dbReference>
<gene>
    <name evidence="5" type="ORF">RM590_22570</name>
</gene>
<feature type="repeat" description="NHL" evidence="4">
    <location>
        <begin position="183"/>
        <end position="222"/>
    </location>
</feature>
<dbReference type="InterPro" id="IPR011042">
    <property type="entry name" value="6-blade_b-propeller_TolB-like"/>
</dbReference>
<dbReference type="PANTHER" id="PTHR24104">
    <property type="entry name" value="E3 UBIQUITIN-PROTEIN LIGASE NHLRC1-RELATED"/>
    <property type="match status" value="1"/>
</dbReference>
<keyword evidence="2" id="KW-0677">Repeat</keyword>
<dbReference type="CDD" id="cd14958">
    <property type="entry name" value="NHL_PAL_like"/>
    <property type="match status" value="1"/>
</dbReference>
<keyword evidence="6" id="KW-1185">Reference proteome</keyword>
<keyword evidence="3 5" id="KW-0456">Lyase</keyword>
<dbReference type="EC" id="4.3.2.5" evidence="1"/>
<dbReference type="Pfam" id="PF01436">
    <property type="entry name" value="NHL"/>
    <property type="match status" value="2"/>
</dbReference>
<dbReference type="PANTHER" id="PTHR24104:SF25">
    <property type="entry name" value="PROTEIN LIN-41"/>
    <property type="match status" value="1"/>
</dbReference>
<dbReference type="EMBL" id="JAVREL010000014">
    <property type="protein sequence ID" value="MDT0345363.1"/>
    <property type="molecule type" value="Genomic_DNA"/>
</dbReference>
<organism evidence="5 6">
    <name type="scientific">Streptomyces litchfieldiae</name>
    <dbReference type="NCBI Taxonomy" id="3075543"/>
    <lineage>
        <taxon>Bacteria</taxon>
        <taxon>Bacillati</taxon>
        <taxon>Actinomycetota</taxon>
        <taxon>Actinomycetes</taxon>
        <taxon>Kitasatosporales</taxon>
        <taxon>Streptomycetaceae</taxon>
        <taxon>Streptomyces</taxon>
    </lineage>
</organism>
<reference evidence="6" key="1">
    <citation type="submission" date="2023-07" db="EMBL/GenBank/DDBJ databases">
        <title>30 novel species of actinomycetes from the DSMZ collection.</title>
        <authorList>
            <person name="Nouioui I."/>
        </authorList>
    </citation>
    <scope>NUCLEOTIDE SEQUENCE [LARGE SCALE GENOMIC DNA]</scope>
    <source>
        <strain evidence="6">DSM 44938</strain>
    </source>
</reference>
<dbReference type="InterPro" id="IPR050952">
    <property type="entry name" value="TRIM-NHL_E3_ligases"/>
</dbReference>
<sequence length="338" mass="37351">MAVGPATSETVYEPVPFWAKIPHGLWLTEATSVAVDSRDRVYVFNRGNMPVLVFDRDGNLVDMWGNETPFNGTELFEDPYGNPMPRWQGSRFLRAHAITVDHQDHLWLVDDVGNTITKTDTRGNTLLVLGTGRPSAFQSGIPFNRPTDVAISPKTGEVFITDGYRNSRVHRYDADGGHITSWGEPGTDPGQFSLPHNVAMFGDDAVIVCDRENHRVQVFSLDGEFRTAWHAHKAVAVCAGKGEDTNVYVAEQGPPPVQQGVPGIGHKIQVYDRDGRLVTRFGAALPGEAPDQFNWLHSVAVDSEGSVYAAEVSYVEVGSKLTPPREMVSLRKWRRVRG</sequence>
<evidence type="ECO:0000256" key="3">
    <source>
        <dbReference type="ARBA" id="ARBA00023239"/>
    </source>
</evidence>
<name>A0ABU2MUN8_9ACTN</name>
<dbReference type="PROSITE" id="PS51125">
    <property type="entry name" value="NHL"/>
    <property type="match status" value="2"/>
</dbReference>
<feature type="repeat" description="NHL" evidence="4">
    <location>
        <begin position="142"/>
        <end position="175"/>
    </location>
</feature>
<evidence type="ECO:0000313" key="6">
    <source>
        <dbReference type="Proteomes" id="UP001183246"/>
    </source>
</evidence>
<evidence type="ECO:0000256" key="1">
    <source>
        <dbReference type="ARBA" id="ARBA00012343"/>
    </source>
</evidence>
<dbReference type="Proteomes" id="UP001183246">
    <property type="component" value="Unassembled WGS sequence"/>
</dbReference>
<comment type="caution">
    <text evidence="5">The sequence shown here is derived from an EMBL/GenBank/DDBJ whole genome shotgun (WGS) entry which is preliminary data.</text>
</comment>
<evidence type="ECO:0000256" key="2">
    <source>
        <dbReference type="ARBA" id="ARBA00022737"/>
    </source>
</evidence>
<dbReference type="RefSeq" id="WP_311706497.1">
    <property type="nucleotide sequence ID" value="NZ_JAVREL010000014.1"/>
</dbReference>
<proteinExistence type="predicted"/>
<dbReference type="InterPro" id="IPR001258">
    <property type="entry name" value="NHL_repeat"/>
</dbReference>
<evidence type="ECO:0000256" key="4">
    <source>
        <dbReference type="PROSITE-ProRule" id="PRU00504"/>
    </source>
</evidence>
<evidence type="ECO:0000313" key="5">
    <source>
        <dbReference type="EMBL" id="MDT0345363.1"/>
    </source>
</evidence>
<dbReference type="PRINTS" id="PR00790">
    <property type="entry name" value="PAMONOXGNASE"/>
</dbReference>
<dbReference type="InterPro" id="IPR000720">
    <property type="entry name" value="PHM/PAL"/>
</dbReference>
<dbReference type="GO" id="GO:0016829">
    <property type="term" value="F:lyase activity"/>
    <property type="evidence" value="ECO:0007669"/>
    <property type="project" value="UniProtKB-KW"/>
</dbReference>
<protein>
    <recommendedName>
        <fullName evidence="1">peptidylamidoglycolate lyase</fullName>
        <ecNumber evidence="1">4.3.2.5</ecNumber>
    </recommendedName>
</protein>
<accession>A0ABU2MUN8</accession>